<dbReference type="Pfam" id="PF00610">
    <property type="entry name" value="DEP"/>
    <property type="match status" value="1"/>
</dbReference>
<evidence type="ECO:0000313" key="10">
    <source>
        <dbReference type="Proteomes" id="UP000663193"/>
    </source>
</evidence>
<dbReference type="InterPro" id="IPR000591">
    <property type="entry name" value="DEP_dom"/>
</dbReference>
<comment type="similarity">
    <text evidence="2">Belongs to the IML1 family.</text>
</comment>
<keyword evidence="6" id="KW-0472">Membrane</keyword>
<dbReference type="OrthoDB" id="39497at2759"/>
<feature type="compositionally biased region" description="Low complexity" evidence="7">
    <location>
        <begin position="716"/>
        <end position="726"/>
    </location>
</feature>
<feature type="region of interest" description="Disordered" evidence="7">
    <location>
        <begin position="1904"/>
        <end position="1929"/>
    </location>
</feature>
<evidence type="ECO:0000256" key="5">
    <source>
        <dbReference type="ARBA" id="ARBA00022554"/>
    </source>
</evidence>
<sequence length="1929" mass="216263">MSKSVSDARTTRVQKVCTLWTHDDNFSRDDIVFNSEKFPEIPTTTGTLLQIVALDSNTAVRDFQSTTKGSQHDLHQAKEGVFARDTGANGLFKRSRRHSNTITIDENGSSFPGGRDIDAEKAYVFAAAALPADLKSKHANLQVSISERIAKVFGFRNRMQVIVAEADEEKHEAHHVELVFRDEYLARADMWRMATAELSKRTVYKGQKLLFMGTIKATIKHIYINGHSVHSGYFSPRTRPVFRSESARYVLFLQMSKEMWDFDAEGAGEIMFNKVVGGFLPDLFKRWLRINARHLVTIILFTRMEYDGEVSTERSTSTPRRNDSKAQSNTFRDYYRVVVSDMASGDWINILYQLKKEFRTFLREVSIAPRPLAQQERYSKAEPDGAEPDMIVAGKPTSASQGNILEAINLAAAQFSKDYIDRDLVRTGISVIVVTPGTGVFEVDYNMLKLTTDTLMGSGIGIDLVCLSPMPLHSVPLFKYRTPRSVSAVESFLAKRQGERRSSVKNFADLEDRTPRQYESVLGSLVRTSSSTALHSVAEEISAAASENPDEWRFAMPYWVDVSFWSGTADDTLELTKPRKADRIVKRTRKKGRVFALRCRLYELQMMGVLENELGDISIPYLEEDPLYPHHMGDRTESSEARRAAEEKAVLNSSNNATGSYSSRGDRDFGEDHFDERSVAYKAWMEAYDDRVFSPVPQPAMTMEQRGRGDSHLNQSPELSRSSYLSTSVRSVEPAFGKTARPSQDATFHQIMRERSQEVEGQSPRNTSHYLLEHRAPGQPRVDVLQRQKVWARDSPDPRRPSVHRRGGSGDSQDHHMSMRSTPRHSPAPSRAHSPPRSIRSQVVGPPAPSNNIGPMVAKPEAKPRPGNWFLRQISFGGKVTPAKSTIADATLDMRPGSVKPAMLTVEKNQKGPIAERLASTRLTSTEKASEPIAIRASSRTDSSDLPPPVRSVETVRDMRSSQATISSQSNSVIKDPGSTFLLAGSRALGDSVPPKPTLSSSGGAREVPRTLSPTSAIAPWAVLVNPCNPKKNNINPRNQFRRWHHVFPRTLRAGTVKWRSLCSPAAVPLTHEWFPTAEQVATEYNENPYKITQNEDDEMETPKSRESLIRELIAFRLSHGFQIIVGSAVAEFSGRNERALASVLAPDYMSTDGDTVFMSVGNSIHQLVCVAGGEVEVKRYNRKPTTALEDSAGVDTPFPYKAYIRTAFEEKYTPRDIVLRPPRKEYNWNFIDTFLAGYHDELSDVLRFWRARFVLIPVEIPIVNRRPLTMLTEDSEEEVRLEGIRKLTQLWQKHRYIPPEERHFQAATSKKQKDPNPLAIAYHTRDPSAVLAAGPDTALYNENESELQSTLFSETEKYHTSNIDLKKLAEDIQGEKGIQVLDRRWHWKLHYTCFLGFDLVNWLLSNFKDLETRDDAVELGNELMNKGLFMHVQKRHHFRDGNFFFQIAPEYRAPRSDSRTGWFGMRKSDKSVPSTPLSDGPRTSPLAPRSTKSRPSTGSSSSTSDSSQEGEKTPTRISSPKRKVTLSRVMRYDVDSRKRSYRPEIISLHYDRLHNPDNCYHIRIDWMNVTAKLIEDAIVTWATSVEKYGLKLVEVPISEVADIIDHNPFRSPYSIKLALQPPQAQPEAVWDSTHFSPQYANADKFAYHKALLRKLHFVLDMEAASAFPSDIDVTYSWGNPDYKYTQFIHCSGTLLAQITNSGNFILLANRLAHNRAKDNGRIRLTDPYEHKKATTDGSQSIRMPSTPAERANPHRSPFSSPLARPVQDASLLHTAFHDKPLTASTQLAHAVSLTPEQVKDELESFCSDPAALSAFYNEAFKQAPSPSPRILPHGLDDKIPSLGLPPAISIREASPAGSGWTLSSTFTGRGGSGLVDMHVGMGSGIAGRRQASETNMAGMGRRGSVMDIHEGGPRRQDSQGSLGSEGRK</sequence>
<evidence type="ECO:0000256" key="1">
    <source>
        <dbReference type="ARBA" id="ARBA00004148"/>
    </source>
</evidence>
<dbReference type="PROSITE" id="PS50186">
    <property type="entry name" value="DEP"/>
    <property type="match status" value="1"/>
</dbReference>
<dbReference type="PANTHER" id="PTHR13179:SF8">
    <property type="entry name" value="GATOR COMPLEX PROTEIN DEPDC5"/>
    <property type="match status" value="1"/>
</dbReference>
<dbReference type="InterPro" id="IPR036390">
    <property type="entry name" value="WH_DNA-bd_sf"/>
</dbReference>
<comment type="subcellular location">
    <subcellularLocation>
        <location evidence="1">Vacuole membrane</location>
        <topology evidence="1">Peripheral membrane protein</topology>
    </subcellularLocation>
</comment>
<name>A0A7U2F6P4_PHANO</name>
<feature type="compositionally biased region" description="Basic and acidic residues" evidence="7">
    <location>
        <begin position="630"/>
        <end position="649"/>
    </location>
</feature>
<feature type="region of interest" description="Disordered" evidence="7">
    <location>
        <begin position="937"/>
        <end position="973"/>
    </location>
</feature>
<evidence type="ECO:0000256" key="4">
    <source>
        <dbReference type="ARBA" id="ARBA00021881"/>
    </source>
</evidence>
<dbReference type="EMBL" id="CP069029">
    <property type="protein sequence ID" value="QRC97534.1"/>
    <property type="molecule type" value="Genomic_DNA"/>
</dbReference>
<dbReference type="Proteomes" id="UP000663193">
    <property type="component" value="Chromosome 7"/>
</dbReference>
<dbReference type="InterPro" id="IPR048255">
    <property type="entry name" value="IML1_N"/>
</dbReference>
<feature type="compositionally biased region" description="Polar residues" evidence="7">
    <location>
        <begin position="651"/>
        <end position="663"/>
    </location>
</feature>
<feature type="compositionally biased region" description="Low complexity" evidence="7">
    <location>
        <begin position="1494"/>
        <end position="1508"/>
    </location>
</feature>
<evidence type="ECO:0000256" key="2">
    <source>
        <dbReference type="ARBA" id="ARBA00005643"/>
    </source>
</evidence>
<feature type="compositionally biased region" description="Basic and acidic residues" evidence="7">
    <location>
        <begin position="791"/>
        <end position="800"/>
    </location>
</feature>
<dbReference type="InterPro" id="IPR057068">
    <property type="entry name" value="IML1_N_fung"/>
</dbReference>
<feature type="region of interest" description="Disordered" evidence="7">
    <location>
        <begin position="985"/>
        <end position="1010"/>
    </location>
</feature>
<evidence type="ECO:0000256" key="7">
    <source>
        <dbReference type="SAM" id="MobiDB-lite"/>
    </source>
</evidence>
<dbReference type="InterPro" id="IPR036388">
    <property type="entry name" value="WH-like_DNA-bd_sf"/>
</dbReference>
<feature type="region of interest" description="Disordered" evidence="7">
    <location>
        <begin position="630"/>
        <end position="669"/>
    </location>
</feature>
<evidence type="ECO:0000256" key="3">
    <source>
        <dbReference type="ARBA" id="ARBA00018529"/>
    </source>
</evidence>
<dbReference type="VEuPathDB" id="FungiDB:JI435_086900"/>
<feature type="region of interest" description="Disordered" evidence="7">
    <location>
        <begin position="791"/>
        <end position="865"/>
    </location>
</feature>
<feature type="region of interest" description="Disordered" evidence="7">
    <location>
        <begin position="1727"/>
        <end position="1763"/>
    </location>
</feature>
<accession>A0A7U2F6P4</accession>
<evidence type="ECO:0000256" key="6">
    <source>
        <dbReference type="ARBA" id="ARBA00023136"/>
    </source>
</evidence>
<keyword evidence="10" id="KW-1185">Reference proteome</keyword>
<feature type="compositionally biased region" description="Low complexity" evidence="7">
    <location>
        <begin position="961"/>
        <end position="972"/>
    </location>
</feature>
<dbReference type="Pfam" id="PF19418">
    <property type="entry name" value="DEPDC5_CTD"/>
    <property type="match status" value="1"/>
</dbReference>
<dbReference type="Pfam" id="PF24438">
    <property type="entry name" value="IML1_N_fung"/>
    <property type="match status" value="1"/>
</dbReference>
<dbReference type="GO" id="GO:0005096">
    <property type="term" value="F:GTPase activator activity"/>
    <property type="evidence" value="ECO:0007669"/>
    <property type="project" value="InterPro"/>
</dbReference>
<evidence type="ECO:0000259" key="8">
    <source>
        <dbReference type="PROSITE" id="PS50186"/>
    </source>
</evidence>
<dbReference type="InterPro" id="IPR045838">
    <property type="entry name" value="DEPDC5_CTD"/>
</dbReference>
<dbReference type="SMART" id="SM00049">
    <property type="entry name" value="DEP"/>
    <property type="match status" value="1"/>
</dbReference>
<proteinExistence type="inferred from homology"/>
<reference evidence="10" key="1">
    <citation type="journal article" date="2021" name="BMC Genomics">
        <title>Chromosome-level genome assembly and manually-curated proteome of model necrotroph Parastagonospora nodorum Sn15 reveals a genome-wide trove of candidate effector homologs, and redundancy of virulence-related functions within an accessory chromosome.</title>
        <authorList>
            <person name="Bertazzoni S."/>
            <person name="Jones D.A.B."/>
            <person name="Phan H.T."/>
            <person name="Tan K.-C."/>
            <person name="Hane J.K."/>
        </authorList>
    </citation>
    <scope>NUCLEOTIDE SEQUENCE [LARGE SCALE GENOMIC DNA]</scope>
    <source>
        <strain evidence="10">SN15 / ATCC MYA-4574 / FGSC 10173)</strain>
    </source>
</reference>
<evidence type="ECO:0000313" key="9">
    <source>
        <dbReference type="EMBL" id="QRC97534.1"/>
    </source>
</evidence>
<dbReference type="CDD" id="cd04449">
    <property type="entry name" value="DEP_DEPDC5-like"/>
    <property type="match status" value="1"/>
</dbReference>
<feature type="compositionally biased region" description="Basic and acidic residues" evidence="7">
    <location>
        <begin position="1908"/>
        <end position="1918"/>
    </location>
</feature>
<feature type="domain" description="DEP" evidence="8">
    <location>
        <begin position="1375"/>
        <end position="1450"/>
    </location>
</feature>
<feature type="compositionally biased region" description="Low complexity" evidence="7">
    <location>
        <begin position="824"/>
        <end position="841"/>
    </location>
</feature>
<keyword evidence="5" id="KW-0926">Vacuole</keyword>
<dbReference type="Gene3D" id="1.10.10.10">
    <property type="entry name" value="Winged helix-like DNA-binding domain superfamily/Winged helix DNA-binding domain"/>
    <property type="match status" value="1"/>
</dbReference>
<dbReference type="GO" id="GO:0035556">
    <property type="term" value="P:intracellular signal transduction"/>
    <property type="evidence" value="ECO:0007669"/>
    <property type="project" value="InterPro"/>
</dbReference>
<dbReference type="InterPro" id="IPR027244">
    <property type="entry name" value="IML1"/>
</dbReference>
<dbReference type="Pfam" id="PF12257">
    <property type="entry name" value="IML1"/>
    <property type="match status" value="1"/>
</dbReference>
<feature type="region of interest" description="Disordered" evidence="7">
    <location>
        <begin position="701"/>
        <end position="726"/>
    </location>
</feature>
<protein>
    <recommendedName>
        <fullName evidence="3">Vacuolar membrane-associated protein IML1</fullName>
    </recommendedName>
    <alternativeName>
        <fullName evidence="4">Vacuolar membrane-associated protein iml1</fullName>
    </alternativeName>
</protein>
<feature type="region of interest" description="Disordered" evidence="7">
    <location>
        <begin position="1456"/>
        <end position="1523"/>
    </location>
</feature>
<dbReference type="SUPFAM" id="SSF46785">
    <property type="entry name" value="Winged helix' DNA-binding domain"/>
    <property type="match status" value="1"/>
</dbReference>
<organism evidence="9 10">
    <name type="scientific">Phaeosphaeria nodorum (strain SN15 / ATCC MYA-4574 / FGSC 10173)</name>
    <name type="common">Glume blotch fungus</name>
    <name type="synonym">Parastagonospora nodorum</name>
    <dbReference type="NCBI Taxonomy" id="321614"/>
    <lineage>
        <taxon>Eukaryota</taxon>
        <taxon>Fungi</taxon>
        <taxon>Dikarya</taxon>
        <taxon>Ascomycota</taxon>
        <taxon>Pezizomycotina</taxon>
        <taxon>Dothideomycetes</taxon>
        <taxon>Pleosporomycetidae</taxon>
        <taxon>Pleosporales</taxon>
        <taxon>Pleosporineae</taxon>
        <taxon>Phaeosphaeriaceae</taxon>
        <taxon>Parastagonospora</taxon>
    </lineage>
</organism>
<dbReference type="GO" id="GO:0005774">
    <property type="term" value="C:vacuolar membrane"/>
    <property type="evidence" value="ECO:0007669"/>
    <property type="project" value="UniProtKB-SubCell"/>
</dbReference>
<dbReference type="PANTHER" id="PTHR13179">
    <property type="entry name" value="DEP DOMAIN CONTAINING PROTEIN 5"/>
    <property type="match status" value="1"/>
</dbReference>
<gene>
    <name evidence="9" type="ORF">JI435_086900</name>
</gene>